<feature type="compositionally biased region" description="Polar residues" evidence="1">
    <location>
        <begin position="90"/>
        <end position="99"/>
    </location>
</feature>
<reference evidence="2" key="1">
    <citation type="submission" date="2023-04" db="EMBL/GenBank/DDBJ databases">
        <title>Ambrosiozyma monospora NBRC 1965.</title>
        <authorList>
            <person name="Ichikawa N."/>
            <person name="Sato H."/>
            <person name="Tonouchi N."/>
        </authorList>
    </citation>
    <scope>NUCLEOTIDE SEQUENCE</scope>
    <source>
        <strain evidence="2">NBRC 1965</strain>
    </source>
</reference>
<accession>A0A9W7DFE6</accession>
<feature type="compositionally biased region" description="Polar residues" evidence="1">
    <location>
        <begin position="167"/>
        <end position="177"/>
    </location>
</feature>
<protein>
    <submittedName>
        <fullName evidence="2">Unnamed protein product</fullName>
    </submittedName>
</protein>
<proteinExistence type="predicted"/>
<feature type="compositionally biased region" description="Polar residues" evidence="1">
    <location>
        <begin position="270"/>
        <end position="288"/>
    </location>
</feature>
<name>A0A9W7DFE6_AMBMO</name>
<comment type="caution">
    <text evidence="2">The sequence shown here is derived from an EMBL/GenBank/DDBJ whole genome shotgun (WGS) entry which is preliminary data.</text>
</comment>
<keyword evidence="3" id="KW-1185">Reference proteome</keyword>
<sequence>MNEMEIYMNEMREIADVMSFGLVTKLRKKMAYRQSGGVQLSYDAEKQNKSSRHSPQQFISRRLSTSGGSKRMSCPPVLPSPSKVKKNTVCGISSASATHPPQCPTPKAPTTNSNLNANATSNSYNSVPLPPLPMPQSNGVESSFYGRHNGVYTQRSFSAELLPTSYRYDSTNSSPSRQQHQQQQQQQQQQPRHSITLKRAHTFGGCQMKKSPSLKMKGMVKRLGSLHRNSDPSGNSSSSSSSSTTTTSNTHSDHTGNTTLYQRDSLEYSLQQQHQRNSYLTLSSSPSTIKEVDDSTTRYQKQQQQNQYILDDIIYNTTKQKLFGTRETDTEADTETEAYGAGRDVPRAKFTLEPPLKKTISLDSHESSFSTSTDANTMNFKLVFDNSLFPGQN</sequence>
<evidence type="ECO:0000313" key="3">
    <source>
        <dbReference type="Proteomes" id="UP001165063"/>
    </source>
</evidence>
<feature type="region of interest" description="Disordered" evidence="1">
    <location>
        <begin position="225"/>
        <end position="258"/>
    </location>
</feature>
<organism evidence="2 3">
    <name type="scientific">Ambrosiozyma monospora</name>
    <name type="common">Yeast</name>
    <name type="synonym">Endomycopsis monosporus</name>
    <dbReference type="NCBI Taxonomy" id="43982"/>
    <lineage>
        <taxon>Eukaryota</taxon>
        <taxon>Fungi</taxon>
        <taxon>Dikarya</taxon>
        <taxon>Ascomycota</taxon>
        <taxon>Saccharomycotina</taxon>
        <taxon>Pichiomycetes</taxon>
        <taxon>Pichiales</taxon>
        <taxon>Pichiaceae</taxon>
        <taxon>Ambrosiozyma</taxon>
    </lineage>
</organism>
<feature type="compositionally biased region" description="Low complexity" evidence="1">
    <location>
        <begin position="108"/>
        <end position="126"/>
    </location>
</feature>
<feature type="compositionally biased region" description="Low complexity" evidence="1">
    <location>
        <begin position="178"/>
        <end position="190"/>
    </location>
</feature>
<gene>
    <name evidence="2" type="ORF">Amon01_000399700</name>
</gene>
<dbReference type="AlphaFoldDB" id="A0A9W7DFE6"/>
<evidence type="ECO:0000256" key="1">
    <source>
        <dbReference type="SAM" id="MobiDB-lite"/>
    </source>
</evidence>
<evidence type="ECO:0000313" key="2">
    <source>
        <dbReference type="EMBL" id="GMG31514.1"/>
    </source>
</evidence>
<feature type="region of interest" description="Disordered" evidence="1">
    <location>
        <begin position="270"/>
        <end position="295"/>
    </location>
</feature>
<feature type="region of interest" description="Disordered" evidence="1">
    <location>
        <begin position="166"/>
        <end position="194"/>
    </location>
</feature>
<dbReference type="EMBL" id="BSXU01001834">
    <property type="protein sequence ID" value="GMG31514.1"/>
    <property type="molecule type" value="Genomic_DNA"/>
</dbReference>
<feature type="region of interest" description="Disordered" evidence="1">
    <location>
        <begin position="63"/>
        <end position="141"/>
    </location>
</feature>
<feature type="compositionally biased region" description="Low complexity" evidence="1">
    <location>
        <begin position="231"/>
        <end position="258"/>
    </location>
</feature>
<dbReference type="Proteomes" id="UP001165063">
    <property type="component" value="Unassembled WGS sequence"/>
</dbReference>